<proteinExistence type="predicted"/>
<dbReference type="Proteomes" id="UP000182409">
    <property type="component" value="Unassembled WGS sequence"/>
</dbReference>
<name>A0A1H4MW38_9BACT</name>
<reference evidence="1 2" key="1">
    <citation type="submission" date="2016-10" db="EMBL/GenBank/DDBJ databases">
        <authorList>
            <person name="de Groot N.N."/>
        </authorList>
    </citation>
    <scope>NUCLEOTIDE SEQUENCE [LARGE SCALE GENOMIC DNA]</scope>
    <source>
        <strain evidence="1 2">AB35.6</strain>
    </source>
</reference>
<dbReference type="EMBL" id="FNSD01000001">
    <property type="protein sequence ID" value="SEB87390.1"/>
    <property type="molecule type" value="Genomic_DNA"/>
</dbReference>
<sequence length="133" mass="13696">MLSDLGKAARRGTDAMVRCVGASTAILRMPAPPVAGDAGEELGLRSPEFQRLILTPVAVQPKGNGIEVLAPAAALETLLGISGAGAIAMAMRSVATVLLGDEAYVLMATHAVVSMGQVCLYRLVLQMPPTEVV</sequence>
<organism evidence="1 2">
    <name type="scientific">Terriglobus roseus</name>
    <dbReference type="NCBI Taxonomy" id="392734"/>
    <lineage>
        <taxon>Bacteria</taxon>
        <taxon>Pseudomonadati</taxon>
        <taxon>Acidobacteriota</taxon>
        <taxon>Terriglobia</taxon>
        <taxon>Terriglobales</taxon>
        <taxon>Acidobacteriaceae</taxon>
        <taxon>Terriglobus</taxon>
    </lineage>
</organism>
<accession>A0A1H4MW38</accession>
<evidence type="ECO:0000313" key="1">
    <source>
        <dbReference type="EMBL" id="SEB87390.1"/>
    </source>
</evidence>
<evidence type="ECO:0000313" key="2">
    <source>
        <dbReference type="Proteomes" id="UP000182409"/>
    </source>
</evidence>
<gene>
    <name evidence="1" type="ORF">SAMN05443244_2063</name>
</gene>
<dbReference type="AlphaFoldDB" id="A0A1H4MW38"/>
<protein>
    <submittedName>
        <fullName evidence="1">Uncharacterized protein</fullName>
    </submittedName>
</protein>
<dbReference type="OrthoDB" id="122002at2"/>
<dbReference type="RefSeq" id="WP_074653802.1">
    <property type="nucleotide sequence ID" value="NZ_FNSD01000001.1"/>
</dbReference>